<feature type="compositionally biased region" description="Acidic residues" evidence="1">
    <location>
        <begin position="200"/>
        <end position="211"/>
    </location>
</feature>
<dbReference type="EMBL" id="JAWDJX010000015">
    <property type="protein sequence ID" value="KAK3053666.1"/>
    <property type="molecule type" value="Genomic_DNA"/>
</dbReference>
<feature type="region of interest" description="Disordered" evidence="1">
    <location>
        <begin position="189"/>
        <end position="225"/>
    </location>
</feature>
<protein>
    <submittedName>
        <fullName evidence="2">Uncharacterized protein</fullName>
    </submittedName>
</protein>
<reference evidence="2" key="1">
    <citation type="submission" date="2023-04" db="EMBL/GenBank/DDBJ databases">
        <title>Black Yeasts Isolated from many extreme environments.</title>
        <authorList>
            <person name="Coleine C."/>
            <person name="Stajich J.E."/>
            <person name="Selbmann L."/>
        </authorList>
    </citation>
    <scope>NUCLEOTIDE SEQUENCE</scope>
    <source>
        <strain evidence="2">CCFEE 5312</strain>
    </source>
</reference>
<dbReference type="Pfam" id="PF14328">
    <property type="entry name" value="DUF4385"/>
    <property type="match status" value="1"/>
</dbReference>
<keyword evidence="3" id="KW-1185">Reference proteome</keyword>
<accession>A0AAJ0GCG2</accession>
<name>A0AAJ0GCG2_9PEZI</name>
<feature type="region of interest" description="Disordered" evidence="1">
    <location>
        <begin position="1"/>
        <end position="33"/>
    </location>
</feature>
<feature type="region of interest" description="Disordered" evidence="1">
    <location>
        <begin position="116"/>
        <end position="151"/>
    </location>
</feature>
<evidence type="ECO:0000313" key="2">
    <source>
        <dbReference type="EMBL" id="KAK3053666.1"/>
    </source>
</evidence>
<feature type="compositionally biased region" description="Basic and acidic residues" evidence="1">
    <location>
        <begin position="120"/>
        <end position="151"/>
    </location>
</feature>
<feature type="compositionally biased region" description="Basic and acidic residues" evidence="1">
    <location>
        <begin position="212"/>
        <end position="225"/>
    </location>
</feature>
<gene>
    <name evidence="2" type="ORF">LTR09_005410</name>
</gene>
<feature type="compositionally biased region" description="Basic residues" evidence="1">
    <location>
        <begin position="1"/>
        <end position="10"/>
    </location>
</feature>
<evidence type="ECO:0000313" key="3">
    <source>
        <dbReference type="Proteomes" id="UP001271007"/>
    </source>
</evidence>
<sequence>MPPKAKRTPKPKTEPTDNASAPFNPASFPTPALDNKSLRMSYRIARGEQGVLTFEPYKSLLLPHWRFKTLPIAHTSSTTLKSAFNHYVSAGDFVGADMARKFIQMGMTRAKRYANHKGGKKYDRSAREVEREGGGRKELAKSEGHEGQEEKTAVSELFKGVWRACTGDEGYLALKGEFQREQKVWDKMEKTKKKAKGEESVNEEEGEEEDGEVKTEVKQEGDSDS</sequence>
<comment type="caution">
    <text evidence="2">The sequence shown here is derived from an EMBL/GenBank/DDBJ whole genome shotgun (WGS) entry which is preliminary data.</text>
</comment>
<proteinExistence type="predicted"/>
<organism evidence="2 3">
    <name type="scientific">Extremus antarcticus</name>
    <dbReference type="NCBI Taxonomy" id="702011"/>
    <lineage>
        <taxon>Eukaryota</taxon>
        <taxon>Fungi</taxon>
        <taxon>Dikarya</taxon>
        <taxon>Ascomycota</taxon>
        <taxon>Pezizomycotina</taxon>
        <taxon>Dothideomycetes</taxon>
        <taxon>Dothideomycetidae</taxon>
        <taxon>Mycosphaerellales</taxon>
        <taxon>Extremaceae</taxon>
        <taxon>Extremus</taxon>
    </lineage>
</organism>
<dbReference type="InterPro" id="IPR025494">
    <property type="entry name" value="DUF4385"/>
</dbReference>
<dbReference type="Proteomes" id="UP001271007">
    <property type="component" value="Unassembled WGS sequence"/>
</dbReference>
<evidence type="ECO:0000256" key="1">
    <source>
        <dbReference type="SAM" id="MobiDB-lite"/>
    </source>
</evidence>
<dbReference type="AlphaFoldDB" id="A0AAJ0GCG2"/>